<evidence type="ECO:0000313" key="2">
    <source>
        <dbReference type="EMBL" id="RDX78536.1"/>
    </source>
</evidence>
<dbReference type="Gene3D" id="3.40.50.300">
    <property type="entry name" value="P-loop containing nucleotide triphosphate hydrolases"/>
    <property type="match status" value="1"/>
</dbReference>
<dbReference type="GO" id="GO:0004252">
    <property type="term" value="F:serine-type endopeptidase activity"/>
    <property type="evidence" value="ECO:0007669"/>
    <property type="project" value="InterPro"/>
</dbReference>
<organism evidence="2 3">
    <name type="scientific">Mucuna pruriens</name>
    <name type="common">Velvet bean</name>
    <name type="synonym">Dolichos pruriens</name>
    <dbReference type="NCBI Taxonomy" id="157652"/>
    <lineage>
        <taxon>Eukaryota</taxon>
        <taxon>Viridiplantae</taxon>
        <taxon>Streptophyta</taxon>
        <taxon>Embryophyta</taxon>
        <taxon>Tracheophyta</taxon>
        <taxon>Spermatophyta</taxon>
        <taxon>Magnoliopsida</taxon>
        <taxon>eudicotyledons</taxon>
        <taxon>Gunneridae</taxon>
        <taxon>Pentapetalae</taxon>
        <taxon>rosids</taxon>
        <taxon>fabids</taxon>
        <taxon>Fabales</taxon>
        <taxon>Fabaceae</taxon>
        <taxon>Papilionoideae</taxon>
        <taxon>50 kb inversion clade</taxon>
        <taxon>NPAAA clade</taxon>
        <taxon>indigoferoid/millettioid clade</taxon>
        <taxon>Phaseoleae</taxon>
        <taxon>Mucuna</taxon>
    </lineage>
</organism>
<feature type="domain" description="Lon protease AAA+ ATPase lid" evidence="1">
    <location>
        <begin position="207"/>
        <end position="256"/>
    </location>
</feature>
<dbReference type="EMBL" id="QJKJ01008840">
    <property type="protein sequence ID" value="RDX78536.1"/>
    <property type="molecule type" value="Genomic_DNA"/>
</dbReference>
<feature type="non-terminal residue" evidence="2">
    <location>
        <position position="1"/>
    </location>
</feature>
<reference evidence="2" key="1">
    <citation type="submission" date="2018-05" db="EMBL/GenBank/DDBJ databases">
        <title>Draft genome of Mucuna pruriens seed.</title>
        <authorList>
            <person name="Nnadi N.E."/>
            <person name="Vos R."/>
            <person name="Hasami M.H."/>
            <person name="Devisetty U.K."/>
            <person name="Aguiy J.C."/>
        </authorList>
    </citation>
    <scope>NUCLEOTIDE SEQUENCE [LARGE SCALE GENOMIC DNA]</scope>
    <source>
        <strain evidence="2">JCA_2017</strain>
    </source>
</reference>
<dbReference type="STRING" id="157652.A0A371FJS2"/>
<dbReference type="SUPFAM" id="SSF52540">
    <property type="entry name" value="P-loop containing nucleoside triphosphate hydrolases"/>
    <property type="match status" value="2"/>
</dbReference>
<gene>
    <name evidence="2" type="ORF">CR513_41178</name>
</gene>
<dbReference type="InterPro" id="IPR027417">
    <property type="entry name" value="P-loop_NTPase"/>
</dbReference>
<sequence>MDVHEVSTYLVTIPTKHDARGLVESFVGQPSAGETSLASSITSPLSENLCAYALGDKMRRTMYVGSMPGQLIDGLKVLGKHHWHLLLLLLWEENLCTYPLAESRMRLILEYTGKHSWKHAWAAYSRIKAVCNPVMLLDEVDKTGSDIRGDPASALLEEVFVATANRLQPIPSPLLDRMEVIELPGYTPEEKLHIVVQHLIPRVLDQLGLSSEFLQIPEEMVKLVIQRYTREAGVQNLERNLAALARAVAVRVREQEQVVPLNKGRQGLATPLVENRLVEGTEFEMEVIAIGVNNWDISNTFRIASPLVVDEAMLEKVLGDLMVEKLQNVWLPLGLCWASLDCFWQRSSVCRGYNNGWEGRTASQLRTDREGEVCRLEVSEDKVNKGGESTFQSRSRSVDSHPIPDTGYSLRHGQSEIGLQVESAKERINIRPNKIEFISSFLSPPSLLVFRLIDAFQFSHSRVVLYNYVMLLDEVGKTGSNVQGDPALALLEYKHVFFVAIEFRIELRGYTPGEKLQIAMQHFIPRVSKVGKSSRRIIYIVILEVSEKAGTKHKRNVPHCKDVLEMSSLNEKSGGRTKVVLGDSSAHKLAEISFEEQLFMLDLVNPKMRLSKVIELIDGHLQ</sequence>
<dbReference type="OrthoDB" id="2411602at2759"/>
<dbReference type="AlphaFoldDB" id="A0A371FJS2"/>
<dbReference type="GO" id="GO:0004176">
    <property type="term" value="F:ATP-dependent peptidase activity"/>
    <property type="evidence" value="ECO:0007669"/>
    <property type="project" value="InterPro"/>
</dbReference>
<evidence type="ECO:0000313" key="3">
    <source>
        <dbReference type="Proteomes" id="UP000257109"/>
    </source>
</evidence>
<dbReference type="PANTHER" id="PTHR10046">
    <property type="entry name" value="ATP DEPENDENT LON PROTEASE FAMILY MEMBER"/>
    <property type="match status" value="1"/>
</dbReference>
<dbReference type="GO" id="GO:0030163">
    <property type="term" value="P:protein catabolic process"/>
    <property type="evidence" value="ECO:0007669"/>
    <property type="project" value="InterPro"/>
</dbReference>
<dbReference type="InterPro" id="IPR027065">
    <property type="entry name" value="Lon_Prtase"/>
</dbReference>
<dbReference type="Pfam" id="PF22667">
    <property type="entry name" value="Lon_lid"/>
    <property type="match status" value="1"/>
</dbReference>
<accession>A0A371FJS2</accession>
<feature type="non-terminal residue" evidence="2">
    <location>
        <position position="622"/>
    </location>
</feature>
<dbReference type="InterPro" id="IPR054594">
    <property type="entry name" value="Lon_lid"/>
</dbReference>
<protein>
    <recommendedName>
        <fullName evidence="1">Lon protease AAA+ ATPase lid domain-containing protein</fullName>
    </recommendedName>
</protein>
<dbReference type="Gene3D" id="1.10.8.60">
    <property type="match status" value="1"/>
</dbReference>
<dbReference type="GO" id="GO:0005524">
    <property type="term" value="F:ATP binding"/>
    <property type="evidence" value="ECO:0007669"/>
    <property type="project" value="InterPro"/>
</dbReference>
<name>A0A371FJS2_MUCPR</name>
<proteinExistence type="predicted"/>
<evidence type="ECO:0000259" key="1">
    <source>
        <dbReference type="Pfam" id="PF22667"/>
    </source>
</evidence>
<dbReference type="Proteomes" id="UP000257109">
    <property type="component" value="Unassembled WGS sequence"/>
</dbReference>
<keyword evidence="3" id="KW-1185">Reference proteome</keyword>
<comment type="caution">
    <text evidence="2">The sequence shown here is derived from an EMBL/GenBank/DDBJ whole genome shotgun (WGS) entry which is preliminary data.</text>
</comment>